<dbReference type="AlphaFoldDB" id="A0A368L5D7"/>
<dbReference type="NCBIfam" id="TIGR00540">
    <property type="entry name" value="TPR_hemY_coli"/>
    <property type="match status" value="1"/>
</dbReference>
<dbReference type="UniPathway" id="UPA00252"/>
<comment type="subcellular location">
    <subcellularLocation>
        <location evidence="2">Cell inner membrane</location>
        <topology evidence="2">Multi-pass membrane protein</topology>
    </subcellularLocation>
</comment>
<feature type="transmembrane region" description="Helical" evidence="10">
    <location>
        <begin position="39"/>
        <end position="59"/>
    </location>
</feature>
<gene>
    <name evidence="12" type="ORF">DU000_05950</name>
</gene>
<evidence type="ECO:0000256" key="3">
    <source>
        <dbReference type="ARBA" id="ARBA00004744"/>
    </source>
</evidence>
<keyword evidence="8 10" id="KW-0472">Membrane</keyword>
<evidence type="ECO:0000256" key="10">
    <source>
        <dbReference type="SAM" id="Phobius"/>
    </source>
</evidence>
<keyword evidence="9" id="KW-0627">Porphyrin biosynthesis</keyword>
<keyword evidence="5" id="KW-0997">Cell inner membrane</keyword>
<evidence type="ECO:0000256" key="6">
    <source>
        <dbReference type="ARBA" id="ARBA00022692"/>
    </source>
</evidence>
<accession>A0A368L5D7</accession>
<dbReference type="Gene3D" id="1.25.40.10">
    <property type="entry name" value="Tetratricopeptide repeat domain"/>
    <property type="match status" value="1"/>
</dbReference>
<reference evidence="12 13" key="1">
    <citation type="journal article" date="2018" name="Int. J. Syst. Evol. Microbiol.">
        <title>Parvibium lacunae gen. nov., sp. nov., a new member of the family Alcaligenaceae isolated from a freshwater pond.</title>
        <authorList>
            <person name="Chen W.M."/>
            <person name="Xie P.B."/>
            <person name="Hsu M.Y."/>
            <person name="Sheu S.Y."/>
        </authorList>
    </citation>
    <scope>NUCLEOTIDE SEQUENCE [LARGE SCALE GENOMIC DNA]</scope>
    <source>
        <strain evidence="12 13">KMB9</strain>
    </source>
</reference>
<dbReference type="Proteomes" id="UP000252357">
    <property type="component" value="Unassembled WGS sequence"/>
</dbReference>
<evidence type="ECO:0000256" key="2">
    <source>
        <dbReference type="ARBA" id="ARBA00004429"/>
    </source>
</evidence>
<keyword evidence="13" id="KW-1185">Reference proteome</keyword>
<dbReference type="EMBL" id="QPGB01000002">
    <property type="protein sequence ID" value="RCS58360.1"/>
    <property type="molecule type" value="Genomic_DNA"/>
</dbReference>
<evidence type="ECO:0000256" key="7">
    <source>
        <dbReference type="ARBA" id="ARBA00022989"/>
    </source>
</evidence>
<protein>
    <submittedName>
        <fullName evidence="12">Heme biosynthesis protein HemY</fullName>
    </submittedName>
</protein>
<keyword evidence="4" id="KW-1003">Cell membrane</keyword>
<name>A0A368L5D7_9BURK</name>
<dbReference type="InterPro" id="IPR005254">
    <property type="entry name" value="Heme_biosyn_assoc_TPR_pro"/>
</dbReference>
<dbReference type="SUPFAM" id="SSF48452">
    <property type="entry name" value="TPR-like"/>
    <property type="match status" value="1"/>
</dbReference>
<dbReference type="RefSeq" id="WP_114402443.1">
    <property type="nucleotide sequence ID" value="NZ_QPGB01000002.1"/>
</dbReference>
<feature type="domain" description="HemY N-terminal" evidence="11">
    <location>
        <begin position="26"/>
        <end position="131"/>
    </location>
</feature>
<evidence type="ECO:0000256" key="1">
    <source>
        <dbReference type="ARBA" id="ARBA00002962"/>
    </source>
</evidence>
<proteinExistence type="predicted"/>
<sequence>MKPLLRFLLLATLAILLALLTQCNHGNVVLLVPPQRIDLSLNLFLLLLIVLFAALYALLRMLAAARRWPQQARLWRQTRLQKQALQAMREALQAFYEGRFARAERLAQSATVLPDWAPLAQILAARAAQRMQEYTRATHILEQLNMLVEPATPLRTAILMTRAEMQLDQRDAEGALDTIAALQRSGARHIAALRIAVRAQQLAGNWLAVLKQLRILSKREALHPVALAQMRLNACRKLLTESKQDGEHLLALWRDFPLQERQQPLIAALAARAFLREGMVPAAIETLETALAHDWQADLLTLYSDCATHPQATTPLIRHLLAQAETWQHTHPTDTALLAALGHICLALQLWGKAKSYLEHALKLAHLPQVQARLHLALGQLAEKTNSPSAAENELTALGHYRQAAQLALQATDAD</sequence>
<dbReference type="GO" id="GO:0042168">
    <property type="term" value="P:heme metabolic process"/>
    <property type="evidence" value="ECO:0007669"/>
    <property type="project" value="InterPro"/>
</dbReference>
<dbReference type="Pfam" id="PF07219">
    <property type="entry name" value="HemY_N"/>
    <property type="match status" value="1"/>
</dbReference>
<comment type="caution">
    <text evidence="12">The sequence shown here is derived from an EMBL/GenBank/DDBJ whole genome shotgun (WGS) entry which is preliminary data.</text>
</comment>
<dbReference type="InterPro" id="IPR011990">
    <property type="entry name" value="TPR-like_helical_dom_sf"/>
</dbReference>
<keyword evidence="7 10" id="KW-1133">Transmembrane helix</keyword>
<evidence type="ECO:0000256" key="5">
    <source>
        <dbReference type="ARBA" id="ARBA00022519"/>
    </source>
</evidence>
<evidence type="ECO:0000256" key="4">
    <source>
        <dbReference type="ARBA" id="ARBA00022475"/>
    </source>
</evidence>
<evidence type="ECO:0000256" key="9">
    <source>
        <dbReference type="ARBA" id="ARBA00023244"/>
    </source>
</evidence>
<dbReference type="GO" id="GO:0005886">
    <property type="term" value="C:plasma membrane"/>
    <property type="evidence" value="ECO:0007669"/>
    <property type="project" value="UniProtKB-SubCell"/>
</dbReference>
<keyword evidence="6 10" id="KW-0812">Transmembrane</keyword>
<evidence type="ECO:0000313" key="13">
    <source>
        <dbReference type="Proteomes" id="UP000252357"/>
    </source>
</evidence>
<evidence type="ECO:0000259" key="11">
    <source>
        <dbReference type="Pfam" id="PF07219"/>
    </source>
</evidence>
<organism evidence="12 13">
    <name type="scientific">Parvibium lacunae</name>
    <dbReference type="NCBI Taxonomy" id="1888893"/>
    <lineage>
        <taxon>Bacteria</taxon>
        <taxon>Pseudomonadati</taxon>
        <taxon>Pseudomonadota</taxon>
        <taxon>Betaproteobacteria</taxon>
        <taxon>Burkholderiales</taxon>
        <taxon>Alcaligenaceae</taxon>
        <taxon>Parvibium</taxon>
    </lineage>
</organism>
<dbReference type="InterPro" id="IPR010817">
    <property type="entry name" value="HemY_N"/>
</dbReference>
<dbReference type="OrthoDB" id="7053339at2"/>
<dbReference type="GO" id="GO:0006779">
    <property type="term" value="P:porphyrin-containing compound biosynthetic process"/>
    <property type="evidence" value="ECO:0007669"/>
    <property type="project" value="UniProtKB-KW"/>
</dbReference>
<comment type="pathway">
    <text evidence="3">Porphyrin-containing compound metabolism; protoheme biosynthesis.</text>
</comment>
<comment type="function">
    <text evidence="1">Involved in a late step of protoheme IX synthesis.</text>
</comment>
<evidence type="ECO:0000313" key="12">
    <source>
        <dbReference type="EMBL" id="RCS58360.1"/>
    </source>
</evidence>
<evidence type="ECO:0000256" key="8">
    <source>
        <dbReference type="ARBA" id="ARBA00023136"/>
    </source>
</evidence>